<name>A0A7W6RSB7_9HYPH</name>
<accession>A0A7W6RSB7</accession>
<dbReference type="GO" id="GO:0000271">
    <property type="term" value="P:polysaccharide biosynthetic process"/>
    <property type="evidence" value="ECO:0007669"/>
    <property type="project" value="TreeGrafter"/>
</dbReference>
<reference evidence="6 7" key="1">
    <citation type="submission" date="2020-08" db="EMBL/GenBank/DDBJ databases">
        <title>Genomic Encyclopedia of Type Strains, Phase IV (KMG-V): Genome sequencing to study the core and pangenomes of soil and plant-associated prokaryotes.</title>
        <authorList>
            <person name="Whitman W."/>
        </authorList>
    </citation>
    <scope>NUCLEOTIDE SEQUENCE [LARGE SCALE GENOMIC DNA]</scope>
    <source>
        <strain evidence="6 7">SEMIA 402</strain>
    </source>
</reference>
<dbReference type="EMBL" id="JACIGM010000014">
    <property type="protein sequence ID" value="MBB4277708.1"/>
    <property type="molecule type" value="Genomic_DNA"/>
</dbReference>
<dbReference type="RefSeq" id="WP_183928398.1">
    <property type="nucleotide sequence ID" value="NZ_JACIGM010000014.1"/>
</dbReference>
<dbReference type="Pfam" id="PF01041">
    <property type="entry name" value="DegT_DnrJ_EryC1"/>
    <property type="match status" value="1"/>
</dbReference>
<feature type="modified residue" description="N6-(pyridoxal phosphate)lysine" evidence="4">
    <location>
        <position position="188"/>
    </location>
</feature>
<comment type="similarity">
    <text evidence="2 5">Belongs to the DegT/DnrJ/EryC1 family.</text>
</comment>
<dbReference type="PANTHER" id="PTHR30244">
    <property type="entry name" value="TRANSAMINASE"/>
    <property type="match status" value="1"/>
</dbReference>
<protein>
    <submittedName>
        <fullName evidence="6">dTDP-4-amino-4,6-dideoxygalactose transaminase</fullName>
    </submittedName>
</protein>
<evidence type="ECO:0000256" key="4">
    <source>
        <dbReference type="PIRSR" id="PIRSR000390-2"/>
    </source>
</evidence>
<sequence>MHFKVARYDYPSQFTGIEASLLQEIRDLLNSGQYVLGQAVAKFERDFATYIETKHAVGVNSGTDALILALHALGVGPGDEVITVSNSFHATALAIVRIGAMPVLVDCKPETFLIDLEQVEQKISKRTKALIVVHLFGQSVDMAAAHDLARRNGLLVVEDCAQAIGALSSGKKVGSTSDAGCWSFAPAKNLAAAGDAGAITLNNPEVADRLRQMRHFGQSTQNEHRFTGYNSRLDTIQALVLRKKLARVDMWGARRARIASIYKERLDGLPLAFQSGAKPGEHAYHLFQVKTELRDDLLSHLRESGIDAVVRYPTPIHLQPAFVDLGYRYGDLPVAEALAEQTLCLPLHPAMTADQIDLVCNSVHSFFSD</sequence>
<dbReference type="CDD" id="cd00616">
    <property type="entry name" value="AHBA_syn"/>
    <property type="match status" value="1"/>
</dbReference>
<dbReference type="Gene3D" id="3.40.640.10">
    <property type="entry name" value="Type I PLP-dependent aspartate aminotransferase-like (Major domain)"/>
    <property type="match status" value="1"/>
</dbReference>
<dbReference type="InterPro" id="IPR015422">
    <property type="entry name" value="PyrdxlP-dep_Trfase_small"/>
</dbReference>
<evidence type="ECO:0000313" key="6">
    <source>
        <dbReference type="EMBL" id="MBB4277708.1"/>
    </source>
</evidence>
<dbReference type="GO" id="GO:0008483">
    <property type="term" value="F:transaminase activity"/>
    <property type="evidence" value="ECO:0007669"/>
    <property type="project" value="TreeGrafter"/>
</dbReference>
<dbReference type="SUPFAM" id="SSF53383">
    <property type="entry name" value="PLP-dependent transferases"/>
    <property type="match status" value="1"/>
</dbReference>
<dbReference type="PIRSF" id="PIRSF000390">
    <property type="entry name" value="PLP_StrS"/>
    <property type="match status" value="1"/>
</dbReference>
<gene>
    <name evidence="6" type="ORF">GGE12_005517</name>
</gene>
<proteinExistence type="inferred from homology"/>
<feature type="active site" description="Proton acceptor" evidence="3">
    <location>
        <position position="188"/>
    </location>
</feature>
<dbReference type="InterPro" id="IPR015421">
    <property type="entry name" value="PyrdxlP-dep_Trfase_major"/>
</dbReference>
<evidence type="ECO:0000313" key="7">
    <source>
        <dbReference type="Proteomes" id="UP000533641"/>
    </source>
</evidence>
<evidence type="ECO:0000256" key="2">
    <source>
        <dbReference type="ARBA" id="ARBA00037999"/>
    </source>
</evidence>
<dbReference type="GO" id="GO:0030170">
    <property type="term" value="F:pyridoxal phosphate binding"/>
    <property type="evidence" value="ECO:0007669"/>
    <property type="project" value="TreeGrafter"/>
</dbReference>
<organism evidence="6 7">
    <name type="scientific">Rhizobium mongolense</name>
    <dbReference type="NCBI Taxonomy" id="57676"/>
    <lineage>
        <taxon>Bacteria</taxon>
        <taxon>Pseudomonadati</taxon>
        <taxon>Pseudomonadota</taxon>
        <taxon>Alphaproteobacteria</taxon>
        <taxon>Hyphomicrobiales</taxon>
        <taxon>Rhizobiaceae</taxon>
        <taxon>Rhizobium/Agrobacterium group</taxon>
        <taxon>Rhizobium</taxon>
    </lineage>
</organism>
<dbReference type="Gene3D" id="3.90.1150.10">
    <property type="entry name" value="Aspartate Aminotransferase, domain 1"/>
    <property type="match status" value="1"/>
</dbReference>
<keyword evidence="1 4" id="KW-0663">Pyridoxal phosphate</keyword>
<evidence type="ECO:0000256" key="3">
    <source>
        <dbReference type="PIRSR" id="PIRSR000390-1"/>
    </source>
</evidence>
<evidence type="ECO:0000256" key="5">
    <source>
        <dbReference type="RuleBase" id="RU004508"/>
    </source>
</evidence>
<dbReference type="AlphaFoldDB" id="A0A7W6RSB7"/>
<dbReference type="PANTHER" id="PTHR30244:SF36">
    <property type="entry name" value="3-OXO-GLUCOSE-6-PHOSPHATE:GLUTAMATE AMINOTRANSFERASE"/>
    <property type="match status" value="1"/>
</dbReference>
<evidence type="ECO:0000256" key="1">
    <source>
        <dbReference type="ARBA" id="ARBA00022898"/>
    </source>
</evidence>
<comment type="caution">
    <text evidence="6">The sequence shown here is derived from an EMBL/GenBank/DDBJ whole genome shotgun (WGS) entry which is preliminary data.</text>
</comment>
<dbReference type="Proteomes" id="UP000533641">
    <property type="component" value="Unassembled WGS sequence"/>
</dbReference>
<dbReference type="InterPro" id="IPR015424">
    <property type="entry name" value="PyrdxlP-dep_Trfase"/>
</dbReference>
<dbReference type="InterPro" id="IPR000653">
    <property type="entry name" value="DegT/StrS_aminotransferase"/>
</dbReference>